<dbReference type="InterPro" id="IPR008949">
    <property type="entry name" value="Isoprenoid_synthase_dom_sf"/>
</dbReference>
<dbReference type="PROSITE" id="PS01044">
    <property type="entry name" value="SQUALEN_PHYTOEN_SYN_1"/>
    <property type="match status" value="1"/>
</dbReference>
<dbReference type="GO" id="GO:0051996">
    <property type="term" value="F:squalene synthase [NAD(P)H] activity"/>
    <property type="evidence" value="ECO:0007669"/>
    <property type="project" value="InterPro"/>
</dbReference>
<dbReference type="PANTHER" id="PTHR31480">
    <property type="entry name" value="BIFUNCTIONAL LYCOPENE CYCLASE/PHYTOENE SYNTHASE"/>
    <property type="match status" value="1"/>
</dbReference>
<dbReference type="SUPFAM" id="SSF48576">
    <property type="entry name" value="Terpenoid synthases"/>
    <property type="match status" value="1"/>
</dbReference>
<evidence type="ECO:0000313" key="3">
    <source>
        <dbReference type="Proteomes" id="UP000001176"/>
    </source>
</evidence>
<evidence type="ECO:0000313" key="2">
    <source>
        <dbReference type="EMBL" id="CAP55565.1"/>
    </source>
</evidence>
<sequence>MHDGNRKAGMGLTRIRTARARTAEPAPLGCDPADLAQVESVVVASGTSFGKGMRILAPDRRYGMYAVYAFCRLVDDVADDDGTPEDKSALLRAWHERIAGLYAGRATDALDRVLSVVIARFDLRQADFDAVIDGMMMDAQGPIVAPDEATFDLYCDRVASAVGRLSVRVFGDASAEADRVAFHLGRALQITNILRDVAEDAQRGRLYLPRELLTRFDVPLDAARAVRARGLEGVGRVLAGRARDHFRAAHRAMARCDRHAMRPARLMGATYSAILTAQEKQGWRHPERRVSLSRPRKLLIAARALVG</sequence>
<dbReference type="PROSITE" id="PS01045">
    <property type="entry name" value="SQUALEN_PHYTOEN_SYN_2"/>
    <property type="match status" value="1"/>
</dbReference>
<name>A9HGY8_GLUDA</name>
<dbReference type="SFLD" id="SFLDS00005">
    <property type="entry name" value="Isoprenoid_Synthase_Type_I"/>
    <property type="match status" value="1"/>
</dbReference>
<dbReference type="KEGG" id="gdi:GDI1622"/>
<dbReference type="CDD" id="cd00683">
    <property type="entry name" value="Trans_IPPS_HH"/>
    <property type="match status" value="1"/>
</dbReference>
<dbReference type="InterPro" id="IPR044843">
    <property type="entry name" value="Trans_IPPS_bact-type"/>
</dbReference>
<gene>
    <name evidence="2" type="ordered locus">GDI1622</name>
</gene>
<dbReference type="InterPro" id="IPR017828">
    <property type="entry name" value="SQ_synth_HpnD-like"/>
</dbReference>
<dbReference type="EMBL" id="AM889285">
    <property type="protein sequence ID" value="CAP55565.1"/>
    <property type="molecule type" value="Genomic_DNA"/>
</dbReference>
<organism evidence="2 3">
    <name type="scientific">Gluconacetobacter diazotrophicus (strain ATCC 49037 / DSM 5601 / CCUG 37298 / CIP 103539 / LMG 7603 / PAl5)</name>
    <dbReference type="NCBI Taxonomy" id="272568"/>
    <lineage>
        <taxon>Bacteria</taxon>
        <taxon>Pseudomonadati</taxon>
        <taxon>Pseudomonadota</taxon>
        <taxon>Alphaproteobacteria</taxon>
        <taxon>Acetobacterales</taxon>
        <taxon>Acetobacteraceae</taxon>
        <taxon>Gluconacetobacter</taxon>
    </lineage>
</organism>
<dbReference type="Pfam" id="PF00494">
    <property type="entry name" value="SQS_PSY"/>
    <property type="match status" value="1"/>
</dbReference>
<protein>
    <submittedName>
        <fullName evidence="2">Putative phytoene synthase</fullName>
    </submittedName>
</protein>
<dbReference type="Gene3D" id="1.10.600.10">
    <property type="entry name" value="Farnesyl Diphosphate Synthase"/>
    <property type="match status" value="1"/>
</dbReference>
<dbReference type="GO" id="GO:0016117">
    <property type="term" value="P:carotenoid biosynthetic process"/>
    <property type="evidence" value="ECO:0007669"/>
    <property type="project" value="InterPro"/>
</dbReference>
<dbReference type="InterPro" id="IPR033904">
    <property type="entry name" value="Trans_IPPS_HH"/>
</dbReference>
<keyword evidence="1" id="KW-0808">Transferase</keyword>
<keyword evidence="3" id="KW-1185">Reference proteome</keyword>
<dbReference type="InterPro" id="IPR002060">
    <property type="entry name" value="Squ/phyt_synthse"/>
</dbReference>
<dbReference type="NCBIfam" id="TIGR03465">
    <property type="entry name" value="HpnD"/>
    <property type="match status" value="1"/>
</dbReference>
<reference evidence="2 3" key="1">
    <citation type="journal article" date="2009" name="BMC Genomics">
        <title>Complete genome sequence of the sugarcane nitrogen-fixing endophyte Gluconacetobacter diazotrophicus Pal5.</title>
        <authorList>
            <person name="Bertalan M."/>
            <person name="Albano R."/>
            <person name="Padua V."/>
            <person name="Rouws L."/>
            <person name="Rojas C."/>
            <person name="Hemerly A."/>
            <person name="Teixeira K."/>
            <person name="Schwab S."/>
            <person name="Araujo J."/>
            <person name="Oliveira A."/>
            <person name="Franca L."/>
            <person name="Magalhaes V."/>
            <person name="Alqueres S."/>
            <person name="Cardoso A."/>
            <person name="Almeida W."/>
            <person name="Loureiro M.M."/>
            <person name="Nogueira E."/>
            <person name="Cidade D."/>
            <person name="Oliveira D."/>
            <person name="Simao T."/>
            <person name="Macedo J."/>
            <person name="Valadao A."/>
            <person name="Dreschsel M."/>
            <person name="Freitas F."/>
            <person name="Vidal M."/>
            <person name="Guedes H."/>
            <person name="Rodrigues E."/>
            <person name="Meneses C."/>
            <person name="Brioso P."/>
            <person name="Pozzer L."/>
            <person name="Figueiredo D."/>
            <person name="Montano H."/>
            <person name="Junior J."/>
            <person name="Filho G."/>
            <person name="Flores V."/>
            <person name="Ferreira B."/>
            <person name="Branco A."/>
            <person name="Gonzalez P."/>
            <person name="Guillobel H."/>
            <person name="Lemos M."/>
            <person name="Seibel L."/>
            <person name="Macedo J."/>
            <person name="Alves-Ferreira M."/>
            <person name="Sachetto-Martins G."/>
            <person name="Coelho A."/>
            <person name="Santos E."/>
            <person name="Amaral G."/>
            <person name="Neves A."/>
            <person name="Pacheco A.B."/>
            <person name="Carvalho D."/>
            <person name="Lery L."/>
            <person name="Bisch P."/>
            <person name="Rossle S.C."/>
            <person name="Urmenyi T."/>
            <person name="Kruger W.V."/>
            <person name="Martins O."/>
            <person name="Baldani J.I."/>
            <person name="Ferreira P.C."/>
        </authorList>
    </citation>
    <scope>NUCLEOTIDE SEQUENCE [LARGE SCALE GENOMIC DNA]</scope>
    <source>
        <strain evidence="3">ATCC 49037 / DSM 5601 / CCUG 37298 / CIP 103539 / LMG 7603 / PAl5</strain>
    </source>
</reference>
<proteinExistence type="predicted"/>
<dbReference type="SFLD" id="SFLDG01212">
    <property type="entry name" value="Phytoene_synthase_like"/>
    <property type="match status" value="1"/>
</dbReference>
<dbReference type="Proteomes" id="UP000001176">
    <property type="component" value="Chromosome"/>
</dbReference>
<dbReference type="InterPro" id="IPR019845">
    <property type="entry name" value="Squalene/phytoene_synthase_CS"/>
</dbReference>
<dbReference type="GO" id="GO:0004311">
    <property type="term" value="F:geranylgeranyl diphosphate synthase activity"/>
    <property type="evidence" value="ECO:0007669"/>
    <property type="project" value="InterPro"/>
</dbReference>
<evidence type="ECO:0000256" key="1">
    <source>
        <dbReference type="ARBA" id="ARBA00022679"/>
    </source>
</evidence>
<accession>A9HGY8</accession>
<dbReference type="AlphaFoldDB" id="A9HGY8"/>
<dbReference type="SFLD" id="SFLDG01018">
    <property type="entry name" value="Squalene/Phytoene_Synthase_Lik"/>
    <property type="match status" value="1"/>
</dbReference>